<accession>A0A6J2YAP6</accession>
<evidence type="ECO:0000313" key="7">
    <source>
        <dbReference type="Proteomes" id="UP000504635"/>
    </source>
</evidence>
<dbReference type="SUPFAM" id="SSF50814">
    <property type="entry name" value="Lipocalins"/>
    <property type="match status" value="1"/>
</dbReference>
<organism evidence="7 8">
    <name type="scientific">Sitophilus oryzae</name>
    <name type="common">Rice weevil</name>
    <name type="synonym">Curculio oryzae</name>
    <dbReference type="NCBI Taxonomy" id="7048"/>
    <lineage>
        <taxon>Eukaryota</taxon>
        <taxon>Metazoa</taxon>
        <taxon>Ecdysozoa</taxon>
        <taxon>Arthropoda</taxon>
        <taxon>Hexapoda</taxon>
        <taxon>Insecta</taxon>
        <taxon>Pterygota</taxon>
        <taxon>Neoptera</taxon>
        <taxon>Endopterygota</taxon>
        <taxon>Coleoptera</taxon>
        <taxon>Polyphaga</taxon>
        <taxon>Cucujiformia</taxon>
        <taxon>Curculionidae</taxon>
        <taxon>Dryophthorinae</taxon>
        <taxon>Sitophilus</taxon>
    </lineage>
</organism>
<comment type="function">
    <text evidence="3">Binds fatty acids in a 1:1 molar ratio.</text>
</comment>
<dbReference type="RefSeq" id="XP_030760274.1">
    <property type="nucleotide sequence ID" value="XM_030904414.1"/>
</dbReference>
<dbReference type="FunFam" id="2.40.128.20:FF:000001">
    <property type="entry name" value="Fatty acid-binding protein, adipocyte"/>
    <property type="match status" value="1"/>
</dbReference>
<evidence type="ECO:0000256" key="2">
    <source>
        <dbReference type="ARBA" id="ARBA00023121"/>
    </source>
</evidence>
<protein>
    <recommendedName>
        <fullName evidence="4">Fatty acid-binding protein, muscle</fullName>
    </recommendedName>
    <alternativeName>
        <fullName evidence="5">M-FABP</fullName>
    </alternativeName>
</protein>
<dbReference type="PANTHER" id="PTHR11955">
    <property type="entry name" value="FATTY ACID BINDING PROTEIN"/>
    <property type="match status" value="1"/>
</dbReference>
<dbReference type="AlphaFoldDB" id="A0A6J2YAP6"/>
<sequence>MSFESIFGKKYKLTTSERFDEYMKALGVGLVTRKVGNAVSPVVELNKDGEDYVLTSNSTFKNVVLKFKPGVEFDQETPDGRKVKATITVDGNTLKEVQKGADGKLTTIDRTFSDDEIKMIMTVGDITATRIYKLQA</sequence>
<evidence type="ECO:0000256" key="5">
    <source>
        <dbReference type="ARBA" id="ARBA00081149"/>
    </source>
</evidence>
<gene>
    <name evidence="8" type="primary">LOC115885472</name>
</gene>
<dbReference type="InterPro" id="IPR012674">
    <property type="entry name" value="Calycin"/>
</dbReference>
<dbReference type="InterPro" id="IPR000463">
    <property type="entry name" value="Fatty_acid-bd"/>
</dbReference>
<evidence type="ECO:0000256" key="3">
    <source>
        <dbReference type="ARBA" id="ARBA00057009"/>
    </source>
</evidence>
<dbReference type="KEGG" id="soy:115885472"/>
<name>A0A6J2YAP6_SITOR</name>
<dbReference type="GO" id="GO:0005504">
    <property type="term" value="F:fatty acid binding"/>
    <property type="evidence" value="ECO:0007669"/>
    <property type="project" value="UniProtKB-ARBA"/>
</dbReference>
<dbReference type="CTD" id="3772232"/>
<dbReference type="OrthoDB" id="354351at2759"/>
<dbReference type="Gene3D" id="2.40.128.20">
    <property type="match status" value="1"/>
</dbReference>
<evidence type="ECO:0000256" key="1">
    <source>
        <dbReference type="ARBA" id="ARBA00008390"/>
    </source>
</evidence>
<dbReference type="InterPro" id="IPR000566">
    <property type="entry name" value="Lipocln_cytosolic_FA-bd_dom"/>
</dbReference>
<dbReference type="Proteomes" id="UP000504635">
    <property type="component" value="Unplaced"/>
</dbReference>
<evidence type="ECO:0000256" key="4">
    <source>
        <dbReference type="ARBA" id="ARBA00072951"/>
    </source>
</evidence>
<dbReference type="InParanoid" id="A0A6J2YAP6"/>
<evidence type="ECO:0000313" key="8">
    <source>
        <dbReference type="RefSeq" id="XP_030760274.1"/>
    </source>
</evidence>
<proteinExistence type="inferred from homology"/>
<keyword evidence="2" id="KW-0446">Lipid-binding</keyword>
<reference evidence="8" key="1">
    <citation type="submission" date="2025-08" db="UniProtKB">
        <authorList>
            <consortium name="RefSeq"/>
        </authorList>
    </citation>
    <scope>IDENTIFICATION</scope>
    <source>
        <tissue evidence="8">Gonads</tissue>
    </source>
</reference>
<comment type="similarity">
    <text evidence="1">Belongs to the calycin superfamily. Fatty-acid binding protein (FABP) family.</text>
</comment>
<dbReference type="PRINTS" id="PR00178">
    <property type="entry name" value="FATTYACIDBP"/>
</dbReference>
<feature type="domain" description="Lipocalin/cytosolic fatty-acid binding" evidence="6">
    <location>
        <begin position="10"/>
        <end position="133"/>
    </location>
</feature>
<dbReference type="GeneID" id="115885472"/>
<evidence type="ECO:0000259" key="6">
    <source>
        <dbReference type="Pfam" id="PF00061"/>
    </source>
</evidence>
<dbReference type="FunCoup" id="A0A6J2YAP6">
    <property type="interactions" value="141"/>
</dbReference>
<dbReference type="InterPro" id="IPR031259">
    <property type="entry name" value="ILBP"/>
</dbReference>
<keyword evidence="7" id="KW-1185">Reference proteome</keyword>
<dbReference type="Pfam" id="PF00061">
    <property type="entry name" value="Lipocalin"/>
    <property type="match status" value="1"/>
</dbReference>